<proteinExistence type="predicted"/>
<dbReference type="Gene3D" id="2.40.10.220">
    <property type="entry name" value="predicted glycosyltransferase like domains"/>
    <property type="match status" value="1"/>
</dbReference>
<dbReference type="EMBL" id="QZMU01000001">
    <property type="protein sequence ID" value="RRQ22348.1"/>
    <property type="molecule type" value="Genomic_DNA"/>
</dbReference>
<evidence type="ECO:0000259" key="1">
    <source>
        <dbReference type="Pfam" id="PF07238"/>
    </source>
</evidence>
<dbReference type="GO" id="GO:0035438">
    <property type="term" value="F:cyclic-di-GMP binding"/>
    <property type="evidence" value="ECO:0007669"/>
    <property type="project" value="InterPro"/>
</dbReference>
<protein>
    <submittedName>
        <fullName evidence="2">PilZ domain-containing protein</fullName>
    </submittedName>
</protein>
<feature type="domain" description="PilZ" evidence="1">
    <location>
        <begin position="6"/>
        <end position="100"/>
    </location>
</feature>
<comment type="caution">
    <text evidence="2">The sequence shown here is derived from an EMBL/GenBank/DDBJ whole genome shotgun (WGS) entry which is preliminary data.</text>
</comment>
<dbReference type="Pfam" id="PF07238">
    <property type="entry name" value="PilZ"/>
    <property type="match status" value="1"/>
</dbReference>
<name>A0A426QKR4_9GAMM</name>
<sequence>MEHRTENRAEKRILRTMNVVLHNGGNGLLGGRIRNISGNGIYIELAPEQRMAPDDTVRLAFKTHLGLHIVPSRVVRVEDSGSAMRFTRRDDRLAAALARLGGEESRSTG</sequence>
<accession>A0A426QKR4</accession>
<evidence type="ECO:0000313" key="3">
    <source>
        <dbReference type="Proteomes" id="UP000287798"/>
    </source>
</evidence>
<dbReference type="InterPro" id="IPR009875">
    <property type="entry name" value="PilZ_domain"/>
</dbReference>
<keyword evidence="3" id="KW-1185">Reference proteome</keyword>
<dbReference type="AlphaFoldDB" id="A0A426QKR4"/>
<dbReference type="RefSeq" id="WP_125181691.1">
    <property type="nucleotide sequence ID" value="NZ_QZMU01000001.1"/>
</dbReference>
<organism evidence="2 3">
    <name type="scientific">Thiohalobacter thiocyanaticus</name>
    <dbReference type="NCBI Taxonomy" id="585455"/>
    <lineage>
        <taxon>Bacteria</taxon>
        <taxon>Pseudomonadati</taxon>
        <taxon>Pseudomonadota</taxon>
        <taxon>Gammaproteobacteria</taxon>
        <taxon>Thiohalobacterales</taxon>
        <taxon>Thiohalobacteraceae</taxon>
        <taxon>Thiohalobacter</taxon>
    </lineage>
</organism>
<dbReference type="SUPFAM" id="SSF141371">
    <property type="entry name" value="PilZ domain-like"/>
    <property type="match status" value="1"/>
</dbReference>
<dbReference type="Proteomes" id="UP000287798">
    <property type="component" value="Unassembled WGS sequence"/>
</dbReference>
<evidence type="ECO:0000313" key="2">
    <source>
        <dbReference type="EMBL" id="RRQ22348.1"/>
    </source>
</evidence>
<gene>
    <name evidence="2" type="ORF">D6C00_10565</name>
</gene>
<reference evidence="2 3" key="1">
    <citation type="journal article" date="2010" name="Int. J. Syst. Evol. Microbiol.">
        <title>Thiohalobacter thiocyanaticus gen. nov., sp. nov., a moderately halophilic, sulfur-oxidizing gammaproteobacterium from hypersaline lakes, that utilizes thiocyanate.</title>
        <authorList>
            <person name="Sorokin D.Y."/>
            <person name="Kovaleva O.L."/>
            <person name="Tourova T.P."/>
            <person name="Muyzer G."/>
        </authorList>
    </citation>
    <scope>NUCLEOTIDE SEQUENCE [LARGE SCALE GENOMIC DNA]</scope>
    <source>
        <strain evidence="2 3">Hrh1</strain>
    </source>
</reference>